<gene>
    <name evidence="5" type="primary">hbpA_2</name>
    <name evidence="5" type="ORF">H0A61_01809</name>
</gene>
<evidence type="ECO:0000313" key="5">
    <source>
        <dbReference type="EMBL" id="QSQ09446.1"/>
    </source>
</evidence>
<proteinExistence type="inferred from homology"/>
<dbReference type="PROSITE" id="PS51257">
    <property type="entry name" value="PROKAR_LIPOPROTEIN"/>
    <property type="match status" value="1"/>
</dbReference>
<dbReference type="GO" id="GO:0042597">
    <property type="term" value="C:periplasmic space"/>
    <property type="evidence" value="ECO:0007669"/>
    <property type="project" value="UniProtKB-ARBA"/>
</dbReference>
<dbReference type="Gene3D" id="3.90.76.10">
    <property type="entry name" value="Dipeptide-binding Protein, Domain 1"/>
    <property type="match status" value="1"/>
</dbReference>
<dbReference type="KEGG" id="kme:H0A61_01809"/>
<dbReference type="InterPro" id="IPR039424">
    <property type="entry name" value="SBP_5"/>
</dbReference>
<reference evidence="5" key="1">
    <citation type="submission" date="2020-07" db="EMBL/GenBank/DDBJ databases">
        <title>Koleobacter methoxysyntrophicus gen. nov., sp. nov., a novel anaerobic bacterium isolated from deep subsurface oil field and proposal of Koleobacterales ord. nov. in the phylum Firmicutes.</title>
        <authorList>
            <person name="Sakamoto S."/>
            <person name="Tamaki H."/>
        </authorList>
    </citation>
    <scope>NUCLEOTIDE SEQUENCE</scope>
    <source>
        <strain evidence="5">NRmbB1</strain>
    </source>
</reference>
<dbReference type="InterPro" id="IPR000914">
    <property type="entry name" value="SBP_5_dom"/>
</dbReference>
<dbReference type="Proteomes" id="UP000662904">
    <property type="component" value="Chromosome"/>
</dbReference>
<dbReference type="RefSeq" id="WP_206706806.1">
    <property type="nucleotide sequence ID" value="NZ_CP059066.1"/>
</dbReference>
<dbReference type="AlphaFoldDB" id="A0A8A0RQH7"/>
<evidence type="ECO:0000259" key="4">
    <source>
        <dbReference type="Pfam" id="PF00496"/>
    </source>
</evidence>
<protein>
    <submittedName>
        <fullName evidence="5">Heme-binding protein A</fullName>
    </submittedName>
</protein>
<evidence type="ECO:0000256" key="2">
    <source>
        <dbReference type="ARBA" id="ARBA00022448"/>
    </source>
</evidence>
<dbReference type="InterPro" id="IPR030678">
    <property type="entry name" value="Peptide/Ni-bd"/>
</dbReference>
<name>A0A8A0RQH7_9FIRM</name>
<feature type="domain" description="Solute-binding protein family 5" evidence="4">
    <location>
        <begin position="84"/>
        <end position="444"/>
    </location>
</feature>
<dbReference type="SUPFAM" id="SSF53850">
    <property type="entry name" value="Periplasmic binding protein-like II"/>
    <property type="match status" value="1"/>
</dbReference>
<dbReference type="GO" id="GO:0043190">
    <property type="term" value="C:ATP-binding cassette (ABC) transporter complex"/>
    <property type="evidence" value="ECO:0007669"/>
    <property type="project" value="InterPro"/>
</dbReference>
<keyword evidence="2" id="KW-0813">Transport</keyword>
<dbReference type="GO" id="GO:0015833">
    <property type="term" value="P:peptide transport"/>
    <property type="evidence" value="ECO:0007669"/>
    <property type="project" value="TreeGrafter"/>
</dbReference>
<dbReference type="Pfam" id="PF00496">
    <property type="entry name" value="SBP_bac_5"/>
    <property type="match status" value="1"/>
</dbReference>
<organism evidence="5 6">
    <name type="scientific">Koleobacter methoxysyntrophicus</name>
    <dbReference type="NCBI Taxonomy" id="2751313"/>
    <lineage>
        <taxon>Bacteria</taxon>
        <taxon>Bacillati</taxon>
        <taxon>Bacillota</taxon>
        <taxon>Clostridia</taxon>
        <taxon>Koleobacterales</taxon>
        <taxon>Koleobacteraceae</taxon>
        <taxon>Koleobacter</taxon>
    </lineage>
</organism>
<dbReference type="Gene3D" id="3.10.105.10">
    <property type="entry name" value="Dipeptide-binding Protein, Domain 3"/>
    <property type="match status" value="1"/>
</dbReference>
<keyword evidence="6" id="KW-1185">Reference proteome</keyword>
<dbReference type="PIRSF" id="PIRSF002741">
    <property type="entry name" value="MppA"/>
    <property type="match status" value="1"/>
</dbReference>
<keyword evidence="3" id="KW-0732">Signal</keyword>
<dbReference type="PANTHER" id="PTHR30290:SF9">
    <property type="entry name" value="OLIGOPEPTIDE-BINDING PROTEIN APPA"/>
    <property type="match status" value="1"/>
</dbReference>
<dbReference type="EMBL" id="CP059066">
    <property type="protein sequence ID" value="QSQ09446.1"/>
    <property type="molecule type" value="Genomic_DNA"/>
</dbReference>
<evidence type="ECO:0000313" key="6">
    <source>
        <dbReference type="Proteomes" id="UP000662904"/>
    </source>
</evidence>
<dbReference type="Gene3D" id="3.40.190.10">
    <property type="entry name" value="Periplasmic binding protein-like II"/>
    <property type="match status" value="1"/>
</dbReference>
<comment type="similarity">
    <text evidence="1">Belongs to the bacterial solute-binding protein 5 family.</text>
</comment>
<dbReference type="PANTHER" id="PTHR30290">
    <property type="entry name" value="PERIPLASMIC BINDING COMPONENT OF ABC TRANSPORTER"/>
    <property type="match status" value="1"/>
</dbReference>
<accession>A0A8A0RQH7</accession>
<dbReference type="CDD" id="cd00995">
    <property type="entry name" value="PBP2_NikA_DppA_OppA_like"/>
    <property type="match status" value="1"/>
</dbReference>
<sequence>MKRAKVLLVIFLMGILILISTGCGQKQEEAEGDMGKPDDGGTIVIALNKGSIFTLDPADYRDRETETVIRNIFDGLVTRTHDGKVVPEIAESWEAISPTVWEFKIRKGVTFHNGDPLTAGDVKFTFDRIVKEGGLEGRTSPRKGLMGPVKEIEKIDDYTVRFILENPFPVILQALVHQQIIPEKYYREVGIEGFLKKPVGAGPFKFVSGKLDEQIVLERYDGYYGGSPDIPPVGPPTLKRVIFRMIPETSTAIAALKKGEVHIIQMIPPDMIEELKKDPDIQVKEAEGTRVYMLEINNKMPPFNNPKVRQALNHAVDMDQIVREIYRGYGTRLPGPMLPYAFGAHQGLKPYEYNPEKAKKLLEEAGVKDLQVVIDTQPFREEEALAIAEMLKRVGIKASVRPWEWGVLKAEIEKGTRQLYLTDWGNSYLDPFDFLNPKLKTNDRGNFSFYSNAEVDRLLDEAGRETDPEKRKELYYEAQEIIYNDAPWVFGYSLKTVEAATKNVENWWPSMDSRENMHRVKLVDN</sequence>
<dbReference type="GO" id="GO:1904680">
    <property type="term" value="F:peptide transmembrane transporter activity"/>
    <property type="evidence" value="ECO:0007669"/>
    <property type="project" value="TreeGrafter"/>
</dbReference>
<evidence type="ECO:0000256" key="1">
    <source>
        <dbReference type="ARBA" id="ARBA00005695"/>
    </source>
</evidence>
<evidence type="ECO:0000256" key="3">
    <source>
        <dbReference type="ARBA" id="ARBA00022729"/>
    </source>
</evidence>